<dbReference type="RefSeq" id="WP_203389049.1">
    <property type="nucleotide sequence ID" value="NZ_CP064781.1"/>
</dbReference>
<dbReference type="KEGG" id="ares:IWH25_09445"/>
<name>A0A974SSD2_9RHOO</name>
<reference evidence="1" key="1">
    <citation type="submission" date="2020-11" db="EMBL/GenBank/DDBJ databases">
        <title>Azospira restricta DSM 18626 genome sequence.</title>
        <authorList>
            <person name="Moe W.M."/>
        </authorList>
    </citation>
    <scope>NUCLEOTIDE SEQUENCE</scope>
    <source>
        <strain evidence="1">DSM 18626</strain>
    </source>
</reference>
<gene>
    <name evidence="1" type="ORF">IWH25_09445</name>
</gene>
<evidence type="ECO:0000313" key="2">
    <source>
        <dbReference type="Proteomes" id="UP000663444"/>
    </source>
</evidence>
<sequence>MRSERREMALDDVSAGMTLADDVRDAGGSVLLPGGTLLTEAHLASLRRRGVERLALAVPVRLDDAAREAELQRLELRLAHLFRGCAGNAAAADLRQRLLDYRRSRL</sequence>
<evidence type="ECO:0000313" key="1">
    <source>
        <dbReference type="EMBL" id="QRJ65519.1"/>
    </source>
</evidence>
<accession>A0A974SSD2</accession>
<keyword evidence="2" id="KW-1185">Reference proteome</keyword>
<dbReference type="EMBL" id="CP064781">
    <property type="protein sequence ID" value="QRJ65519.1"/>
    <property type="molecule type" value="Genomic_DNA"/>
</dbReference>
<dbReference type="AlphaFoldDB" id="A0A974SSD2"/>
<proteinExistence type="predicted"/>
<organism evidence="1 2">
    <name type="scientific">Azospira restricta</name>
    <dbReference type="NCBI Taxonomy" id="404405"/>
    <lineage>
        <taxon>Bacteria</taxon>
        <taxon>Pseudomonadati</taxon>
        <taxon>Pseudomonadota</taxon>
        <taxon>Betaproteobacteria</taxon>
        <taxon>Rhodocyclales</taxon>
        <taxon>Rhodocyclaceae</taxon>
        <taxon>Azospira</taxon>
    </lineage>
</organism>
<dbReference type="Proteomes" id="UP000663444">
    <property type="component" value="Chromosome"/>
</dbReference>
<protein>
    <submittedName>
        <fullName evidence="1">Uncharacterized protein</fullName>
    </submittedName>
</protein>